<accession>X0YNF4</accession>
<dbReference type="AlphaFoldDB" id="X0YNF4"/>
<comment type="catalytic activity">
    <reaction evidence="5">
        <text>hydrogencarbonate + L-glutamine + 2 ATP + H2O = carbamoyl phosphate + L-glutamate + 2 ADP + phosphate + 2 H(+)</text>
        <dbReference type="Rhea" id="RHEA:18633"/>
        <dbReference type="ChEBI" id="CHEBI:15377"/>
        <dbReference type="ChEBI" id="CHEBI:15378"/>
        <dbReference type="ChEBI" id="CHEBI:17544"/>
        <dbReference type="ChEBI" id="CHEBI:29985"/>
        <dbReference type="ChEBI" id="CHEBI:30616"/>
        <dbReference type="ChEBI" id="CHEBI:43474"/>
        <dbReference type="ChEBI" id="CHEBI:58228"/>
        <dbReference type="ChEBI" id="CHEBI:58359"/>
        <dbReference type="ChEBI" id="CHEBI:456216"/>
        <dbReference type="EC" id="6.3.5.5"/>
    </reaction>
</comment>
<evidence type="ECO:0000256" key="1">
    <source>
        <dbReference type="ARBA" id="ARBA00005077"/>
    </source>
</evidence>
<feature type="non-terminal residue" evidence="7">
    <location>
        <position position="1"/>
    </location>
</feature>
<evidence type="ECO:0000256" key="5">
    <source>
        <dbReference type="ARBA" id="ARBA00048816"/>
    </source>
</evidence>
<sequence>RVLGGIVETVRSLLGKRPILGIGLGHQVLALALGANVKRMKVGHRGVNYPVRNQVTGTSGITVQHHSFVVEAEGLPDAVEITHTNLNDGTVEGIRSKEVAAWGAQFHPCRDETEQPSALLRAFCEGLG</sequence>
<organism evidence="7">
    <name type="scientific">marine sediment metagenome</name>
    <dbReference type="NCBI Taxonomy" id="412755"/>
    <lineage>
        <taxon>unclassified sequences</taxon>
        <taxon>metagenomes</taxon>
        <taxon>ecological metagenomes</taxon>
    </lineage>
</organism>
<dbReference type="GO" id="GO:0004088">
    <property type="term" value="F:carbamoyl-phosphate synthase (glutamine-hydrolyzing) activity"/>
    <property type="evidence" value="ECO:0007669"/>
    <property type="project" value="UniProtKB-EC"/>
</dbReference>
<keyword evidence="4" id="KW-0315">Glutamine amidotransferase</keyword>
<protein>
    <recommendedName>
        <fullName evidence="3">carbamoyl-phosphate synthase (glutamine-hydrolyzing)</fullName>
        <ecNumber evidence="3">6.3.5.5</ecNumber>
    </recommendedName>
</protein>
<dbReference type="PRINTS" id="PR00099">
    <property type="entry name" value="CPSGATASE"/>
</dbReference>
<evidence type="ECO:0000256" key="4">
    <source>
        <dbReference type="ARBA" id="ARBA00022962"/>
    </source>
</evidence>
<dbReference type="EC" id="6.3.5.5" evidence="3"/>
<evidence type="ECO:0000313" key="7">
    <source>
        <dbReference type="EMBL" id="GAG49978.1"/>
    </source>
</evidence>
<dbReference type="Pfam" id="PF00117">
    <property type="entry name" value="GATase"/>
    <property type="match status" value="1"/>
</dbReference>
<dbReference type="SUPFAM" id="SSF52317">
    <property type="entry name" value="Class I glutamine amidotransferase-like"/>
    <property type="match status" value="1"/>
</dbReference>
<dbReference type="InterPro" id="IPR017926">
    <property type="entry name" value="GATASE"/>
</dbReference>
<dbReference type="PROSITE" id="PS51273">
    <property type="entry name" value="GATASE_TYPE_1"/>
    <property type="match status" value="1"/>
</dbReference>
<dbReference type="InterPro" id="IPR029062">
    <property type="entry name" value="Class_I_gatase-like"/>
</dbReference>
<dbReference type="InterPro" id="IPR050472">
    <property type="entry name" value="Anth_synth/Amidotransfase"/>
</dbReference>
<dbReference type="PANTHER" id="PTHR43418">
    <property type="entry name" value="MULTIFUNCTIONAL TRYPTOPHAN BIOSYNTHESIS PROTEIN-RELATED"/>
    <property type="match status" value="1"/>
</dbReference>
<comment type="caution">
    <text evidence="7">The sequence shown here is derived from an EMBL/GenBank/DDBJ whole genome shotgun (WGS) entry which is preliminary data.</text>
</comment>
<comment type="similarity">
    <text evidence="2">Belongs to the CarA family.</text>
</comment>
<comment type="pathway">
    <text evidence="1">Amino-acid biosynthesis; L-arginine biosynthesis; carbamoyl phosphate from bicarbonate: step 1/1.</text>
</comment>
<dbReference type="PANTHER" id="PTHR43418:SF7">
    <property type="entry name" value="CARBAMOYL-PHOSPHATE SYNTHASE SMALL CHAIN"/>
    <property type="match status" value="1"/>
</dbReference>
<evidence type="ECO:0000256" key="2">
    <source>
        <dbReference type="ARBA" id="ARBA00007800"/>
    </source>
</evidence>
<reference evidence="7" key="1">
    <citation type="journal article" date="2014" name="Front. Microbiol.">
        <title>High frequency of phylogenetically diverse reductive dehalogenase-homologous genes in deep subseafloor sedimentary metagenomes.</title>
        <authorList>
            <person name="Kawai M."/>
            <person name="Futagami T."/>
            <person name="Toyoda A."/>
            <person name="Takaki Y."/>
            <person name="Nishi S."/>
            <person name="Hori S."/>
            <person name="Arai W."/>
            <person name="Tsubouchi T."/>
            <person name="Morono Y."/>
            <person name="Uchiyama I."/>
            <person name="Ito T."/>
            <person name="Fujiyama A."/>
            <person name="Inagaki F."/>
            <person name="Takami H."/>
        </authorList>
    </citation>
    <scope>NUCLEOTIDE SEQUENCE</scope>
    <source>
        <strain evidence="7">Expedition CK06-06</strain>
    </source>
</reference>
<feature type="domain" description="Glutamine amidotransferase" evidence="6">
    <location>
        <begin position="5"/>
        <end position="124"/>
    </location>
</feature>
<dbReference type="Gene3D" id="3.40.50.880">
    <property type="match status" value="1"/>
</dbReference>
<name>X0YNF4_9ZZZZ</name>
<evidence type="ECO:0000259" key="6">
    <source>
        <dbReference type="Pfam" id="PF00117"/>
    </source>
</evidence>
<dbReference type="EMBL" id="BARS01055905">
    <property type="protein sequence ID" value="GAG49978.1"/>
    <property type="molecule type" value="Genomic_DNA"/>
</dbReference>
<evidence type="ECO:0000256" key="3">
    <source>
        <dbReference type="ARBA" id="ARBA00012738"/>
    </source>
</evidence>
<gene>
    <name evidence="7" type="ORF">S01H1_82462</name>
</gene>
<proteinExistence type="inferred from homology"/>